<name>A0A7W3P4I7_9ACTN</name>
<keyword evidence="4 5" id="KW-0472">Membrane</keyword>
<evidence type="ECO:0000313" key="7">
    <source>
        <dbReference type="Proteomes" id="UP000523079"/>
    </source>
</evidence>
<keyword evidence="3 5" id="KW-1133">Transmembrane helix</keyword>
<dbReference type="AlphaFoldDB" id="A0A7W3P4I7"/>
<feature type="transmembrane region" description="Helical" evidence="5">
    <location>
        <begin position="178"/>
        <end position="203"/>
    </location>
</feature>
<dbReference type="GO" id="GO:0016020">
    <property type="term" value="C:membrane"/>
    <property type="evidence" value="ECO:0007669"/>
    <property type="project" value="UniProtKB-SubCell"/>
</dbReference>
<dbReference type="SUPFAM" id="SSF103481">
    <property type="entry name" value="Multidrug resistance efflux transporter EmrE"/>
    <property type="match status" value="1"/>
</dbReference>
<gene>
    <name evidence="6" type="ORF">FHX74_000538</name>
</gene>
<keyword evidence="7" id="KW-1185">Reference proteome</keyword>
<dbReference type="PANTHER" id="PTHR40761:SF1">
    <property type="entry name" value="CONSERVED INTEGRAL MEMBRANE ALANINE VALINE AND LEUCINE RICH PROTEIN-RELATED"/>
    <property type="match status" value="1"/>
</dbReference>
<evidence type="ECO:0000256" key="4">
    <source>
        <dbReference type="ARBA" id="ARBA00023136"/>
    </source>
</evidence>
<feature type="transmembrane region" description="Helical" evidence="5">
    <location>
        <begin position="12"/>
        <end position="30"/>
    </location>
</feature>
<feature type="transmembrane region" description="Helical" evidence="5">
    <location>
        <begin position="270"/>
        <end position="292"/>
    </location>
</feature>
<accession>A0A7W3P4I7</accession>
<evidence type="ECO:0000313" key="6">
    <source>
        <dbReference type="EMBL" id="MBA8792944.1"/>
    </source>
</evidence>
<feature type="transmembrane region" description="Helical" evidence="5">
    <location>
        <begin position="117"/>
        <end position="137"/>
    </location>
</feature>
<comment type="caution">
    <text evidence="6">The sequence shown here is derived from an EMBL/GenBank/DDBJ whole genome shotgun (WGS) entry which is preliminary data.</text>
</comment>
<dbReference type="EMBL" id="JACGWT010000001">
    <property type="protein sequence ID" value="MBA8792944.1"/>
    <property type="molecule type" value="Genomic_DNA"/>
</dbReference>
<sequence>MSGFLTSPLAPVLAALLAAVGSIVFGLAAVRQHGAVQDATADERAGRRHWWRQVTAVLRDRSWLVGAAQATAGGGLHVVALALAPITLVQPIGVLAVPTTVIAAAARQHRRPPRSQLIGMVLAVAGIVVVTVVLLLPGSTRPLVPAAGAVALAVAVLVVPSLLVLLLARRLPPLARTLALAVAAAALFGLNSVMIRIGTALLADHTFAARWPTTVLAVVGLVVGLPLGLLCMQAAYRSGSAHAVICCLTLFDPVSAVTGGRLLLHDGGGLAGWIVAAAAVGAVLTVVGVLVLSREYPVEVGR</sequence>
<feature type="transmembrane region" description="Helical" evidence="5">
    <location>
        <begin position="243"/>
        <end position="264"/>
    </location>
</feature>
<dbReference type="Proteomes" id="UP000523079">
    <property type="component" value="Unassembled WGS sequence"/>
</dbReference>
<feature type="transmembrane region" description="Helical" evidence="5">
    <location>
        <begin position="215"/>
        <end position="236"/>
    </location>
</feature>
<dbReference type="InterPro" id="IPR008521">
    <property type="entry name" value="Mg_trans_NIPA"/>
</dbReference>
<reference evidence="6 7" key="1">
    <citation type="submission" date="2020-07" db="EMBL/GenBank/DDBJ databases">
        <title>Sequencing the genomes of 1000 actinobacteria strains.</title>
        <authorList>
            <person name="Klenk H.-P."/>
        </authorList>
    </citation>
    <scope>NUCLEOTIDE SEQUENCE [LARGE SCALE GENOMIC DNA]</scope>
    <source>
        <strain evidence="6 7">DSM 100723</strain>
    </source>
</reference>
<keyword evidence="2 5" id="KW-0812">Transmembrane</keyword>
<dbReference type="InterPro" id="IPR037185">
    <property type="entry name" value="EmrE-like"/>
</dbReference>
<evidence type="ECO:0000256" key="1">
    <source>
        <dbReference type="ARBA" id="ARBA00004141"/>
    </source>
</evidence>
<dbReference type="PANTHER" id="PTHR40761">
    <property type="entry name" value="CONSERVED INTEGRAL MEMBRANE ALANINE VALINE AND LEUCINE RICH PROTEIN-RELATED"/>
    <property type="match status" value="1"/>
</dbReference>
<feature type="transmembrane region" description="Helical" evidence="5">
    <location>
        <begin position="88"/>
        <end position="105"/>
    </location>
</feature>
<organism evidence="6 7">
    <name type="scientific">Microlunatus kandeliicorticis</name>
    <dbReference type="NCBI Taxonomy" id="1759536"/>
    <lineage>
        <taxon>Bacteria</taxon>
        <taxon>Bacillati</taxon>
        <taxon>Actinomycetota</taxon>
        <taxon>Actinomycetes</taxon>
        <taxon>Propionibacteriales</taxon>
        <taxon>Propionibacteriaceae</taxon>
        <taxon>Microlunatus</taxon>
    </lineage>
</organism>
<dbReference type="GO" id="GO:0015095">
    <property type="term" value="F:magnesium ion transmembrane transporter activity"/>
    <property type="evidence" value="ECO:0007669"/>
    <property type="project" value="InterPro"/>
</dbReference>
<protein>
    <submittedName>
        <fullName evidence="6">Drug/metabolite transporter (DMT)-like permease</fullName>
    </submittedName>
</protein>
<proteinExistence type="predicted"/>
<evidence type="ECO:0000256" key="3">
    <source>
        <dbReference type="ARBA" id="ARBA00022989"/>
    </source>
</evidence>
<dbReference type="RefSeq" id="WP_182558519.1">
    <property type="nucleotide sequence ID" value="NZ_JACGWT010000001.1"/>
</dbReference>
<comment type="subcellular location">
    <subcellularLocation>
        <location evidence="1">Membrane</location>
        <topology evidence="1">Multi-pass membrane protein</topology>
    </subcellularLocation>
</comment>
<feature type="transmembrane region" description="Helical" evidence="5">
    <location>
        <begin position="143"/>
        <end position="166"/>
    </location>
</feature>
<dbReference type="Pfam" id="PF05653">
    <property type="entry name" value="Mg_trans_NIPA"/>
    <property type="match status" value="1"/>
</dbReference>
<feature type="transmembrane region" description="Helical" evidence="5">
    <location>
        <begin position="62"/>
        <end position="82"/>
    </location>
</feature>
<evidence type="ECO:0000256" key="5">
    <source>
        <dbReference type="SAM" id="Phobius"/>
    </source>
</evidence>
<evidence type="ECO:0000256" key="2">
    <source>
        <dbReference type="ARBA" id="ARBA00022692"/>
    </source>
</evidence>